<protein>
    <submittedName>
        <fullName evidence="2">Uncharacterized protein</fullName>
    </submittedName>
</protein>
<keyword evidence="1" id="KW-0732">Signal</keyword>
<proteinExistence type="predicted"/>
<name>A0AAJ1SPM8_9MICC</name>
<evidence type="ECO:0000313" key="2">
    <source>
        <dbReference type="EMBL" id="MDQ0144725.1"/>
    </source>
</evidence>
<accession>A0AAJ1SPM8</accession>
<organism evidence="2 3">
    <name type="scientific">Pseudarthrobacter niigatensis</name>
    <dbReference type="NCBI Taxonomy" id="369935"/>
    <lineage>
        <taxon>Bacteria</taxon>
        <taxon>Bacillati</taxon>
        <taxon>Actinomycetota</taxon>
        <taxon>Actinomycetes</taxon>
        <taxon>Micrococcales</taxon>
        <taxon>Micrococcaceae</taxon>
        <taxon>Pseudarthrobacter</taxon>
    </lineage>
</organism>
<dbReference type="AlphaFoldDB" id="A0AAJ1SPM8"/>
<gene>
    <name evidence="2" type="ORF">J2T23_000599</name>
</gene>
<reference evidence="2 3" key="1">
    <citation type="submission" date="2023-07" db="EMBL/GenBank/DDBJ databases">
        <title>Sorghum-associated microbial communities from plants grown in Nebraska, USA.</title>
        <authorList>
            <person name="Schachtman D."/>
        </authorList>
    </citation>
    <scope>NUCLEOTIDE SEQUENCE [LARGE SCALE GENOMIC DNA]</scope>
    <source>
        <strain evidence="2 3">DS1001</strain>
    </source>
</reference>
<dbReference type="EMBL" id="JAUSTB010000001">
    <property type="protein sequence ID" value="MDQ0144725.1"/>
    <property type="molecule type" value="Genomic_DNA"/>
</dbReference>
<evidence type="ECO:0000256" key="1">
    <source>
        <dbReference type="SAM" id="SignalP"/>
    </source>
</evidence>
<keyword evidence="3" id="KW-1185">Reference proteome</keyword>
<comment type="caution">
    <text evidence="2">The sequence shown here is derived from an EMBL/GenBank/DDBJ whole genome shotgun (WGS) entry which is preliminary data.</text>
</comment>
<feature type="chain" id="PRO_5042465451" evidence="1">
    <location>
        <begin position="28"/>
        <end position="41"/>
    </location>
</feature>
<dbReference type="RefSeq" id="WP_307356995.1">
    <property type="nucleotide sequence ID" value="NZ_JAUSTB010000001.1"/>
</dbReference>
<sequence>MKTITPLVWVVAATLGLAAATAGPSFAGVAINHTETFQGRQ</sequence>
<feature type="signal peptide" evidence="1">
    <location>
        <begin position="1"/>
        <end position="27"/>
    </location>
</feature>
<evidence type="ECO:0000313" key="3">
    <source>
        <dbReference type="Proteomes" id="UP001239267"/>
    </source>
</evidence>
<dbReference type="Proteomes" id="UP001239267">
    <property type="component" value="Unassembled WGS sequence"/>
</dbReference>